<reference evidence="4" key="1">
    <citation type="submission" date="2021-02" db="EMBL/GenBank/DDBJ databases">
        <authorList>
            <person name="Dougan E. K."/>
            <person name="Rhodes N."/>
            <person name="Thang M."/>
            <person name="Chan C."/>
        </authorList>
    </citation>
    <scope>NUCLEOTIDE SEQUENCE</scope>
</reference>
<dbReference type="AlphaFoldDB" id="A0A813H9G6"/>
<feature type="region of interest" description="Disordered" evidence="2">
    <location>
        <begin position="106"/>
        <end position="176"/>
    </location>
</feature>
<feature type="domain" description="EF-hand" evidence="3">
    <location>
        <begin position="22"/>
        <end position="57"/>
    </location>
</feature>
<keyword evidence="1" id="KW-0106">Calcium</keyword>
<dbReference type="Proteomes" id="UP000654075">
    <property type="component" value="Unassembled WGS sequence"/>
</dbReference>
<comment type="caution">
    <text evidence="4">The sequence shown here is derived from an EMBL/GenBank/DDBJ whole genome shotgun (WGS) entry which is preliminary data.</text>
</comment>
<dbReference type="InterPro" id="IPR002048">
    <property type="entry name" value="EF_hand_dom"/>
</dbReference>
<evidence type="ECO:0000256" key="1">
    <source>
        <dbReference type="ARBA" id="ARBA00022837"/>
    </source>
</evidence>
<evidence type="ECO:0000313" key="4">
    <source>
        <dbReference type="EMBL" id="CAE8634588.1"/>
    </source>
</evidence>
<feature type="compositionally biased region" description="Basic residues" evidence="2">
    <location>
        <begin position="324"/>
        <end position="335"/>
    </location>
</feature>
<dbReference type="PROSITE" id="PS50222">
    <property type="entry name" value="EF_HAND_2"/>
    <property type="match status" value="1"/>
</dbReference>
<name>A0A813H9G6_POLGL</name>
<accession>A0A813H9G6</accession>
<dbReference type="GO" id="GO:0005509">
    <property type="term" value="F:calcium ion binding"/>
    <property type="evidence" value="ECO:0007669"/>
    <property type="project" value="InterPro"/>
</dbReference>
<dbReference type="Gene3D" id="1.10.238.10">
    <property type="entry name" value="EF-hand"/>
    <property type="match status" value="1"/>
</dbReference>
<gene>
    <name evidence="4" type="ORF">PGLA1383_LOCUS50236</name>
</gene>
<feature type="compositionally biased region" description="Polar residues" evidence="2">
    <location>
        <begin position="306"/>
        <end position="323"/>
    </location>
</feature>
<feature type="compositionally biased region" description="Basic and acidic residues" evidence="2">
    <location>
        <begin position="144"/>
        <end position="159"/>
    </location>
</feature>
<sequence>MADHGDHHNIGWAKKMIKNDKARREFCDREFAACDDDGNGTLEVPEVVTLVFKICESMSIKLPQKEKVAQLVALCSKSKPGHLQSGEFRSALKAVLKSCLHEAEVEDASERARQVETPQASPESALRPDPEQPAEQVEMPQPKKQVEQVELPHPKKQVEQVELPQPDEQVEPEPLPEEELKPEVQVMEVAPAAPWQPTLLREQPQPATYERPDISMPRQPVASLSQTTLYSSPELKQPVASASPGVLYSSPSMVVTPGLHSSPSMVLPQYSTSSFYGPTTGLDHSRGIWLKAGQTMPEGFVVATPPTGSAATPQLQSATAVKKNSTKQKSRLSCC</sequence>
<feature type="region of interest" description="Disordered" evidence="2">
    <location>
        <begin position="300"/>
        <end position="335"/>
    </location>
</feature>
<dbReference type="EMBL" id="CAJNNV010031073">
    <property type="protein sequence ID" value="CAE8634588.1"/>
    <property type="molecule type" value="Genomic_DNA"/>
</dbReference>
<dbReference type="PROSITE" id="PS00018">
    <property type="entry name" value="EF_HAND_1"/>
    <property type="match status" value="1"/>
</dbReference>
<keyword evidence="5" id="KW-1185">Reference proteome</keyword>
<dbReference type="InterPro" id="IPR018247">
    <property type="entry name" value="EF_Hand_1_Ca_BS"/>
</dbReference>
<organism evidence="4 5">
    <name type="scientific">Polarella glacialis</name>
    <name type="common">Dinoflagellate</name>
    <dbReference type="NCBI Taxonomy" id="89957"/>
    <lineage>
        <taxon>Eukaryota</taxon>
        <taxon>Sar</taxon>
        <taxon>Alveolata</taxon>
        <taxon>Dinophyceae</taxon>
        <taxon>Suessiales</taxon>
        <taxon>Suessiaceae</taxon>
        <taxon>Polarella</taxon>
    </lineage>
</organism>
<evidence type="ECO:0000259" key="3">
    <source>
        <dbReference type="PROSITE" id="PS50222"/>
    </source>
</evidence>
<dbReference type="InterPro" id="IPR011992">
    <property type="entry name" value="EF-hand-dom_pair"/>
</dbReference>
<proteinExistence type="predicted"/>
<dbReference type="SUPFAM" id="SSF47473">
    <property type="entry name" value="EF-hand"/>
    <property type="match status" value="1"/>
</dbReference>
<protein>
    <recommendedName>
        <fullName evidence="3">EF-hand domain-containing protein</fullName>
    </recommendedName>
</protein>
<evidence type="ECO:0000256" key="2">
    <source>
        <dbReference type="SAM" id="MobiDB-lite"/>
    </source>
</evidence>
<evidence type="ECO:0000313" key="5">
    <source>
        <dbReference type="Proteomes" id="UP000654075"/>
    </source>
</evidence>